<evidence type="ECO:0000313" key="3">
    <source>
        <dbReference type="Proteomes" id="UP000323739"/>
    </source>
</evidence>
<accession>A0A5B9N332</accession>
<organism evidence="2 3">
    <name type="scientific">Aeromonas phage 4L372D</name>
    <dbReference type="NCBI Taxonomy" id="2588518"/>
    <lineage>
        <taxon>Viruses</taxon>
        <taxon>Duplodnaviria</taxon>
        <taxon>Heunggongvirae</taxon>
        <taxon>Uroviricota</taxon>
        <taxon>Caudoviricetes</taxon>
        <taxon>Plateaulakevirus</taxon>
        <taxon>Plateaulakevirus pv4L372D</taxon>
    </lineage>
</organism>
<dbReference type="Proteomes" id="UP000323739">
    <property type="component" value="Segment"/>
</dbReference>
<dbReference type="EMBL" id="MK813939">
    <property type="protein sequence ID" value="QEG08517.1"/>
    <property type="molecule type" value="Genomic_DNA"/>
</dbReference>
<keyword evidence="1" id="KW-0175">Coiled coil</keyword>
<reference evidence="2 3" key="1">
    <citation type="submission" date="2019-04" db="EMBL/GenBank/DDBJ databases">
        <title>Nine Novel Phages from a Plateau Lake in Southwest China Provide Insights into Aeromonas Phage Diversity.</title>
        <authorList>
            <person name="Xiao W."/>
            <person name="Bai M."/>
            <person name="Wang Y."/>
            <person name="Cui X."/>
        </authorList>
    </citation>
    <scope>NUCLEOTIDE SEQUENCE [LARGE SCALE GENOMIC DNA]</scope>
</reference>
<name>A0A5B9N332_9CAUD</name>
<evidence type="ECO:0000313" key="2">
    <source>
        <dbReference type="EMBL" id="QEG08517.1"/>
    </source>
</evidence>
<protein>
    <submittedName>
        <fullName evidence="2">Uncharacterized protein</fullName>
    </submittedName>
</protein>
<dbReference type="GeneID" id="55616971"/>
<evidence type="ECO:0000256" key="1">
    <source>
        <dbReference type="SAM" id="Coils"/>
    </source>
</evidence>
<proteinExistence type="predicted"/>
<gene>
    <name evidence="2" type="primary">4L372D_053</name>
</gene>
<sequence length="145" mass="17004">MVYGIIIRGSKMDKNWYMLSIGIETEDHYYGGYEIEFPKEIQLDDRFYHLDPDEVSVLQQGIQEYNENKKIRVCLSKIIVKDSPGLSFNSLMNMGKKKIEDDLKEKEIRQQRAQKAKETKERNKLEKLAKEAGICVEQLLKLKES</sequence>
<dbReference type="KEGG" id="vg:55616971"/>
<dbReference type="RefSeq" id="YP_009846601.1">
    <property type="nucleotide sequence ID" value="NC_048771.1"/>
</dbReference>
<keyword evidence="3" id="KW-1185">Reference proteome</keyword>
<feature type="coiled-coil region" evidence="1">
    <location>
        <begin position="96"/>
        <end position="128"/>
    </location>
</feature>